<reference evidence="2" key="1">
    <citation type="journal article" date="2021" name="Nat. Commun.">
        <title>Genetic determinants of endophytism in the Arabidopsis root mycobiome.</title>
        <authorList>
            <person name="Mesny F."/>
            <person name="Miyauchi S."/>
            <person name="Thiergart T."/>
            <person name="Pickel B."/>
            <person name="Atanasova L."/>
            <person name="Karlsson M."/>
            <person name="Huettel B."/>
            <person name="Barry K.W."/>
            <person name="Haridas S."/>
            <person name="Chen C."/>
            <person name="Bauer D."/>
            <person name="Andreopoulos W."/>
            <person name="Pangilinan J."/>
            <person name="LaButti K."/>
            <person name="Riley R."/>
            <person name="Lipzen A."/>
            <person name="Clum A."/>
            <person name="Drula E."/>
            <person name="Henrissat B."/>
            <person name="Kohler A."/>
            <person name="Grigoriev I.V."/>
            <person name="Martin F.M."/>
            <person name="Hacquard S."/>
        </authorList>
    </citation>
    <scope>NUCLEOTIDE SEQUENCE</scope>
    <source>
        <strain evidence="2">MPI-CAGE-AT-0023</strain>
    </source>
</reference>
<organism evidence="2 3">
    <name type="scientific">Fusarium redolens</name>
    <dbReference type="NCBI Taxonomy" id="48865"/>
    <lineage>
        <taxon>Eukaryota</taxon>
        <taxon>Fungi</taxon>
        <taxon>Dikarya</taxon>
        <taxon>Ascomycota</taxon>
        <taxon>Pezizomycotina</taxon>
        <taxon>Sordariomycetes</taxon>
        <taxon>Hypocreomycetidae</taxon>
        <taxon>Hypocreales</taxon>
        <taxon>Nectriaceae</taxon>
        <taxon>Fusarium</taxon>
        <taxon>Fusarium redolens species complex</taxon>
    </lineage>
</organism>
<feature type="transmembrane region" description="Helical" evidence="1">
    <location>
        <begin position="201"/>
        <end position="220"/>
    </location>
</feature>
<keyword evidence="1" id="KW-0812">Transmembrane</keyword>
<evidence type="ECO:0000256" key="1">
    <source>
        <dbReference type="SAM" id="Phobius"/>
    </source>
</evidence>
<dbReference type="GeneID" id="70228860"/>
<keyword evidence="3" id="KW-1185">Reference proteome</keyword>
<dbReference type="Proteomes" id="UP000720189">
    <property type="component" value="Unassembled WGS sequence"/>
</dbReference>
<comment type="caution">
    <text evidence="2">The sequence shown here is derived from an EMBL/GenBank/DDBJ whole genome shotgun (WGS) entry which is preliminary data.</text>
</comment>
<name>A0A9P9HNN6_FUSRE</name>
<dbReference type="AlphaFoldDB" id="A0A9P9HNN6"/>
<sequence>MWTKAHMTLKRNGCSTSSAGWKSVIEFASAIEVELKEAGIDQKSFDDDQLDDKIQTILQGGSVPSSDILSKGLYSLRRDFRHDAPKSILTLLPQISQWIGREKWWFLGLMFWLAACLVRTKYQHSLGLTASIGFYGAFMAMFAAVVASSAGVNVTQRLVLLLCFGLTAVLFYLGVYLLCMIPGVVIGVRAALFGSKMGSKIVLFSLPIIINLVIALVCFIP</sequence>
<dbReference type="RefSeq" id="XP_046052563.1">
    <property type="nucleotide sequence ID" value="XM_046198906.1"/>
</dbReference>
<feature type="transmembrane region" description="Helical" evidence="1">
    <location>
        <begin position="159"/>
        <end position="189"/>
    </location>
</feature>
<evidence type="ECO:0000313" key="3">
    <source>
        <dbReference type="Proteomes" id="UP000720189"/>
    </source>
</evidence>
<gene>
    <name evidence="2" type="ORF">BKA55DRAFT_686269</name>
</gene>
<evidence type="ECO:0000313" key="2">
    <source>
        <dbReference type="EMBL" id="KAH7260686.1"/>
    </source>
</evidence>
<dbReference type="OrthoDB" id="3903561at2759"/>
<proteinExistence type="predicted"/>
<feature type="transmembrane region" description="Helical" evidence="1">
    <location>
        <begin position="104"/>
        <end position="122"/>
    </location>
</feature>
<keyword evidence="1" id="KW-0472">Membrane</keyword>
<keyword evidence="1" id="KW-1133">Transmembrane helix</keyword>
<accession>A0A9P9HNN6</accession>
<dbReference type="EMBL" id="JAGMUX010000004">
    <property type="protein sequence ID" value="KAH7260686.1"/>
    <property type="molecule type" value="Genomic_DNA"/>
</dbReference>
<feature type="transmembrane region" description="Helical" evidence="1">
    <location>
        <begin position="128"/>
        <end position="147"/>
    </location>
</feature>
<protein>
    <submittedName>
        <fullName evidence="2">Uncharacterized protein</fullName>
    </submittedName>
</protein>